<evidence type="ECO:0000259" key="2">
    <source>
        <dbReference type="Pfam" id="PF14033"/>
    </source>
</evidence>
<feature type="domain" description="DUF4246" evidence="2">
    <location>
        <begin position="115"/>
        <end position="650"/>
    </location>
</feature>
<keyword evidence="5" id="KW-1185">Reference proteome</keyword>
<dbReference type="OrthoDB" id="415532at2759"/>
<dbReference type="AlphaFoldDB" id="R8BEI1"/>
<dbReference type="GeneID" id="19327497"/>
<name>R8BEI1_PHAM7</name>
<dbReference type="InterPro" id="IPR049192">
    <property type="entry name" value="DUF4246_C"/>
</dbReference>
<evidence type="ECO:0000313" key="5">
    <source>
        <dbReference type="Proteomes" id="UP000014074"/>
    </source>
</evidence>
<gene>
    <name evidence="4" type="ORF">UCRPA7_6802</name>
</gene>
<dbReference type="eggNOG" id="ENOG502QQIE">
    <property type="taxonomic scope" value="Eukaryota"/>
</dbReference>
<dbReference type="Pfam" id="PF14033">
    <property type="entry name" value="DUF4246"/>
    <property type="match status" value="1"/>
</dbReference>
<feature type="region of interest" description="Disordered" evidence="1">
    <location>
        <begin position="13"/>
        <end position="35"/>
    </location>
</feature>
<accession>R8BEI1</accession>
<dbReference type="HOGENOM" id="CLU_012066_2_0_1"/>
<feature type="domain" description="DUF4246" evidence="3">
    <location>
        <begin position="40"/>
        <end position="106"/>
    </location>
</feature>
<feature type="region of interest" description="Disordered" evidence="1">
    <location>
        <begin position="351"/>
        <end position="394"/>
    </location>
</feature>
<dbReference type="Pfam" id="PF21666">
    <property type="entry name" value="DUF4246_N"/>
    <property type="match status" value="1"/>
</dbReference>
<proteinExistence type="predicted"/>
<dbReference type="RefSeq" id="XP_007917529.1">
    <property type="nucleotide sequence ID" value="XM_007919338.1"/>
</dbReference>
<sequence>MFNRILQAVGMASIPSHTKPRKGSKESEFDNSGDGPLLVPGFNGIIVNRELEGRNVRFTHGVNEWGADRLTVREVAMLQLMDAITDKPSWHVKIFNEEIVKKWHDEATAKPLISEKAWEWVVAELRDKARDFEKTGKVFTYDTGSRIVKADSVVTEELREELIGGVKSLLEVPEDQKDYHPGSNNQVLNLVHPSLFPLVYGRSRVLSKGGRTDIKDVVASCGLGQVAEVTGPESQTWSRRFQWLPCEVAFSGEKGTTDVEITSYINNLHPAKHQGLYHTIEKLLKLSIPLWNDVLIKDNHGRTPLRIETFGGEVEPESPEWVESVHLPKSVKDKDFPEFFEKVRAYLSLPDRPGYVADPDDEDEDEDSDEDQDDNEEVDLEAQSSDERTQAEQVGDQLLRRLTRMSEDPNTNKYEFIGTIHEVIDRKWKRIRQIVHPEPGTAVTYEQWKQGLQASIVPKSEWSRTEEEKTKQFQQFRFYDVNIHDDFRESGLQIIVKLASIELTPERPDYEGGNWHVEGMQNEHIVATAIYYYDVDNVTDARLAFRQEAKLDDMSLVYEQDEHEPLEVVFGTNSMRDEPAVQELGSVTTPQGRLLAFPNTLQHRVGNFSLADKTKPGHRRFIVLWLVDPHYRVCSTRNVPIQRHDWWAEERLDTFDFGKLPAEMVNMVRDNVEDWPMGLEEAKKLRLDLMQERTRMTSAVEQGFEEYNLCEH</sequence>
<evidence type="ECO:0000259" key="3">
    <source>
        <dbReference type="Pfam" id="PF21666"/>
    </source>
</evidence>
<dbReference type="PANTHER" id="PTHR33119">
    <property type="entry name" value="IFI3P"/>
    <property type="match status" value="1"/>
</dbReference>
<organism evidence="4 5">
    <name type="scientific">Phaeoacremonium minimum (strain UCR-PA7)</name>
    <name type="common">Esca disease fungus</name>
    <name type="synonym">Togninia minima</name>
    <dbReference type="NCBI Taxonomy" id="1286976"/>
    <lineage>
        <taxon>Eukaryota</taxon>
        <taxon>Fungi</taxon>
        <taxon>Dikarya</taxon>
        <taxon>Ascomycota</taxon>
        <taxon>Pezizomycotina</taxon>
        <taxon>Sordariomycetes</taxon>
        <taxon>Sordariomycetidae</taxon>
        <taxon>Togniniales</taxon>
        <taxon>Togniniaceae</taxon>
        <taxon>Phaeoacremonium</taxon>
    </lineage>
</organism>
<dbReference type="InterPro" id="IPR049207">
    <property type="entry name" value="DUF4246_N"/>
</dbReference>
<protein>
    <submittedName>
        <fullName evidence="4">Uncharacterized protein</fullName>
    </submittedName>
</protein>
<dbReference type="EMBL" id="KB933264">
    <property type="protein sequence ID" value="EON97703.1"/>
    <property type="molecule type" value="Genomic_DNA"/>
</dbReference>
<dbReference type="Proteomes" id="UP000014074">
    <property type="component" value="Unassembled WGS sequence"/>
</dbReference>
<dbReference type="KEGG" id="tmn:UCRPA7_6802"/>
<dbReference type="InterPro" id="IPR025340">
    <property type="entry name" value="DUF4246"/>
</dbReference>
<evidence type="ECO:0000313" key="4">
    <source>
        <dbReference type="EMBL" id="EON97703.1"/>
    </source>
</evidence>
<evidence type="ECO:0000256" key="1">
    <source>
        <dbReference type="SAM" id="MobiDB-lite"/>
    </source>
</evidence>
<dbReference type="PANTHER" id="PTHR33119:SF1">
    <property type="entry name" value="FE2OG DIOXYGENASE DOMAIN-CONTAINING PROTEIN"/>
    <property type="match status" value="1"/>
</dbReference>
<feature type="compositionally biased region" description="Acidic residues" evidence="1">
    <location>
        <begin position="358"/>
        <end position="380"/>
    </location>
</feature>
<reference evidence="5" key="1">
    <citation type="journal article" date="2013" name="Genome Announc.">
        <title>Draft genome sequence of the ascomycete Phaeoacremonium aleophilum strain UCR-PA7, a causal agent of the esca disease complex in grapevines.</title>
        <authorList>
            <person name="Blanco-Ulate B."/>
            <person name="Rolshausen P."/>
            <person name="Cantu D."/>
        </authorList>
    </citation>
    <scope>NUCLEOTIDE SEQUENCE [LARGE SCALE GENOMIC DNA]</scope>
    <source>
        <strain evidence="5">UCR-PA7</strain>
    </source>
</reference>